<organism evidence="1 2">
    <name type="scientific">Piloderma croceum (strain F 1598)</name>
    <dbReference type="NCBI Taxonomy" id="765440"/>
    <lineage>
        <taxon>Eukaryota</taxon>
        <taxon>Fungi</taxon>
        <taxon>Dikarya</taxon>
        <taxon>Basidiomycota</taxon>
        <taxon>Agaricomycotina</taxon>
        <taxon>Agaricomycetes</taxon>
        <taxon>Agaricomycetidae</taxon>
        <taxon>Atheliales</taxon>
        <taxon>Atheliaceae</taxon>
        <taxon>Piloderma</taxon>
    </lineage>
</organism>
<protein>
    <submittedName>
        <fullName evidence="1">Uncharacterized protein</fullName>
    </submittedName>
</protein>
<accession>A0A0C3F9P2</accession>
<reference evidence="1 2" key="1">
    <citation type="submission" date="2014-04" db="EMBL/GenBank/DDBJ databases">
        <authorList>
            <consortium name="DOE Joint Genome Institute"/>
            <person name="Kuo A."/>
            <person name="Tarkka M."/>
            <person name="Buscot F."/>
            <person name="Kohler A."/>
            <person name="Nagy L.G."/>
            <person name="Floudas D."/>
            <person name="Copeland A."/>
            <person name="Barry K.W."/>
            <person name="Cichocki N."/>
            <person name="Veneault-Fourrey C."/>
            <person name="LaButti K."/>
            <person name="Lindquist E.A."/>
            <person name="Lipzen A."/>
            <person name="Lundell T."/>
            <person name="Morin E."/>
            <person name="Murat C."/>
            <person name="Sun H."/>
            <person name="Tunlid A."/>
            <person name="Henrissat B."/>
            <person name="Grigoriev I.V."/>
            <person name="Hibbett D.S."/>
            <person name="Martin F."/>
            <person name="Nordberg H.P."/>
            <person name="Cantor M.N."/>
            <person name="Hua S.X."/>
        </authorList>
    </citation>
    <scope>NUCLEOTIDE SEQUENCE [LARGE SCALE GENOMIC DNA]</scope>
    <source>
        <strain evidence="1 2">F 1598</strain>
    </source>
</reference>
<dbReference type="Proteomes" id="UP000054166">
    <property type="component" value="Unassembled WGS sequence"/>
</dbReference>
<dbReference type="InParanoid" id="A0A0C3F9P2"/>
<keyword evidence="2" id="KW-1185">Reference proteome</keyword>
<dbReference type="HOGENOM" id="CLU_032165_3_0_1"/>
<name>A0A0C3F9P2_PILCF</name>
<reference evidence="2" key="2">
    <citation type="submission" date="2015-01" db="EMBL/GenBank/DDBJ databases">
        <title>Evolutionary Origins and Diversification of the Mycorrhizal Mutualists.</title>
        <authorList>
            <consortium name="DOE Joint Genome Institute"/>
            <consortium name="Mycorrhizal Genomics Consortium"/>
            <person name="Kohler A."/>
            <person name="Kuo A."/>
            <person name="Nagy L.G."/>
            <person name="Floudas D."/>
            <person name="Copeland A."/>
            <person name="Barry K.W."/>
            <person name="Cichocki N."/>
            <person name="Veneault-Fourrey C."/>
            <person name="LaButti K."/>
            <person name="Lindquist E.A."/>
            <person name="Lipzen A."/>
            <person name="Lundell T."/>
            <person name="Morin E."/>
            <person name="Murat C."/>
            <person name="Riley R."/>
            <person name="Ohm R."/>
            <person name="Sun H."/>
            <person name="Tunlid A."/>
            <person name="Henrissat B."/>
            <person name="Grigoriev I.V."/>
            <person name="Hibbett D.S."/>
            <person name="Martin F."/>
        </authorList>
    </citation>
    <scope>NUCLEOTIDE SEQUENCE [LARGE SCALE GENOMIC DNA]</scope>
    <source>
        <strain evidence="2">F 1598</strain>
    </source>
</reference>
<proteinExistence type="predicted"/>
<dbReference type="OrthoDB" id="3242924at2759"/>
<evidence type="ECO:0000313" key="1">
    <source>
        <dbReference type="EMBL" id="KIM76466.1"/>
    </source>
</evidence>
<dbReference type="EMBL" id="KN833034">
    <property type="protein sequence ID" value="KIM76466.1"/>
    <property type="molecule type" value="Genomic_DNA"/>
</dbReference>
<evidence type="ECO:0000313" key="2">
    <source>
        <dbReference type="Proteomes" id="UP000054166"/>
    </source>
</evidence>
<sequence>VGKKPKGALSQNETIKGGYEDYILRTPHKKTYRPDDNMRRMITDYFREITQANRNTIKARLPDNMPLWGKFCIAHGGDSVRCTMATSRKRSERNMSFVRFELIVFDEPKVLYGRVEKVIECQLPDDPVFDGKDATQELTFYRTETAPIITDLATIRAVIGRVQTTGGPSTQQHWGIIDRSSALTRTTFEERDSLSDEDDDDLD</sequence>
<dbReference type="AlphaFoldDB" id="A0A0C3F9P2"/>
<gene>
    <name evidence="1" type="ORF">PILCRDRAFT_12710</name>
</gene>
<feature type="non-terminal residue" evidence="1">
    <location>
        <position position="1"/>
    </location>
</feature>